<keyword evidence="8" id="KW-1185">Reference proteome</keyword>
<evidence type="ECO:0000256" key="1">
    <source>
        <dbReference type="ARBA" id="ARBA00004141"/>
    </source>
</evidence>
<evidence type="ECO:0000259" key="6">
    <source>
        <dbReference type="Pfam" id="PF04932"/>
    </source>
</evidence>
<name>A0ABY3CG75_9GAMM</name>
<evidence type="ECO:0000256" key="5">
    <source>
        <dbReference type="SAM" id="Phobius"/>
    </source>
</evidence>
<feature type="transmembrane region" description="Helical" evidence="5">
    <location>
        <begin position="225"/>
        <end position="246"/>
    </location>
</feature>
<feature type="transmembrane region" description="Helical" evidence="5">
    <location>
        <begin position="146"/>
        <end position="171"/>
    </location>
</feature>
<gene>
    <name evidence="7" type="ORF">EKO24_002635</name>
</gene>
<feature type="transmembrane region" description="Helical" evidence="5">
    <location>
        <begin position="112"/>
        <end position="134"/>
    </location>
</feature>
<dbReference type="InterPro" id="IPR007016">
    <property type="entry name" value="O-antigen_ligase-rel_domated"/>
</dbReference>
<feature type="domain" description="O-antigen ligase-related" evidence="6">
    <location>
        <begin position="188"/>
        <end position="327"/>
    </location>
</feature>
<feature type="transmembrane region" description="Helical" evidence="5">
    <location>
        <begin position="12"/>
        <end position="29"/>
    </location>
</feature>
<comment type="subcellular location">
    <subcellularLocation>
        <location evidence="1">Membrane</location>
        <topology evidence="1">Multi-pass membrane protein</topology>
    </subcellularLocation>
</comment>
<keyword evidence="4 5" id="KW-0472">Membrane</keyword>
<feature type="transmembrane region" description="Helical" evidence="5">
    <location>
        <begin position="203"/>
        <end position="219"/>
    </location>
</feature>
<dbReference type="PANTHER" id="PTHR37422">
    <property type="entry name" value="TEICHURONIC ACID BIOSYNTHESIS PROTEIN TUAE"/>
    <property type="match status" value="1"/>
</dbReference>
<feature type="transmembrane region" description="Helical" evidence="5">
    <location>
        <begin position="375"/>
        <end position="395"/>
    </location>
</feature>
<feature type="transmembrane region" description="Helical" evidence="5">
    <location>
        <begin position="59"/>
        <end position="76"/>
    </location>
</feature>
<evidence type="ECO:0000256" key="2">
    <source>
        <dbReference type="ARBA" id="ARBA00022692"/>
    </source>
</evidence>
<proteinExistence type="predicted"/>
<evidence type="ECO:0000256" key="3">
    <source>
        <dbReference type="ARBA" id="ARBA00022989"/>
    </source>
</evidence>
<organism evidence="7 8">
    <name type="scientific">Candidatus Methylobacter oryzae</name>
    <dbReference type="NCBI Taxonomy" id="2497749"/>
    <lineage>
        <taxon>Bacteria</taxon>
        <taxon>Pseudomonadati</taxon>
        <taxon>Pseudomonadota</taxon>
        <taxon>Gammaproteobacteria</taxon>
        <taxon>Methylococcales</taxon>
        <taxon>Methylococcaceae</taxon>
        <taxon>Methylobacter</taxon>
    </lineage>
</organism>
<feature type="transmembrane region" description="Helical" evidence="5">
    <location>
        <begin position="88"/>
        <end position="106"/>
    </location>
</feature>
<feature type="transmembrane region" description="Helical" evidence="5">
    <location>
        <begin position="177"/>
        <end position="196"/>
    </location>
</feature>
<keyword evidence="7" id="KW-0436">Ligase</keyword>
<sequence>MTVLLMKNERYGASIACLGVCFYIIGFCFRLQQDVPLIILALTGLISVSRDSVQWKQPVVIALGLFLLVGLVSMATSDDITRSWRMSLMFIPSLLIFMLLAQYFDMRDLHNLYWVLTLVGLCFSIILLWIALCNPQQEPIAWVRSLGSPIFIVPNDIIFIALLMPFSIALLLQRTSLMSAVAALLMLSILLGLLTIVIFQSRAALIAELVSTIIIAAILKPRYALLLGCGIIISLLIVDGLMGFPLIAKHGRVADTRFALWIAAWRMFLDTPFLGHGPHSFVLFYQSYLQTIKLPSWLPIDQRLIPWPHNLYLELLAEQGMAGLTSLIGLLTTLFLVAWRTLKIESGNIYIYAVCILASLTSYCVSAVFELTFLRQWVVVMLFLLSGIISILSTYENSQYEIN</sequence>
<dbReference type="EMBL" id="RYFG02000010">
    <property type="protein sequence ID" value="TRX02684.1"/>
    <property type="molecule type" value="Genomic_DNA"/>
</dbReference>
<dbReference type="Pfam" id="PF04932">
    <property type="entry name" value="Wzy_C"/>
    <property type="match status" value="1"/>
</dbReference>
<dbReference type="Proteomes" id="UP000733744">
    <property type="component" value="Unassembled WGS sequence"/>
</dbReference>
<comment type="caution">
    <text evidence="7">The sequence shown here is derived from an EMBL/GenBank/DDBJ whole genome shotgun (WGS) entry which is preliminary data.</text>
</comment>
<dbReference type="InterPro" id="IPR051533">
    <property type="entry name" value="WaaL-like"/>
</dbReference>
<keyword evidence="3 5" id="KW-1133">Transmembrane helix</keyword>
<evidence type="ECO:0000313" key="7">
    <source>
        <dbReference type="EMBL" id="TRX02684.1"/>
    </source>
</evidence>
<dbReference type="RefSeq" id="WP_127030367.1">
    <property type="nucleotide sequence ID" value="NZ_RYFG02000010.1"/>
</dbReference>
<evidence type="ECO:0000313" key="8">
    <source>
        <dbReference type="Proteomes" id="UP000733744"/>
    </source>
</evidence>
<feature type="transmembrane region" description="Helical" evidence="5">
    <location>
        <begin position="349"/>
        <end position="369"/>
    </location>
</feature>
<keyword evidence="2 5" id="KW-0812">Transmembrane</keyword>
<protein>
    <submittedName>
        <fullName evidence="7">O-antigen ligase family protein</fullName>
    </submittedName>
</protein>
<accession>A0ABY3CG75</accession>
<dbReference type="GO" id="GO:0016874">
    <property type="term" value="F:ligase activity"/>
    <property type="evidence" value="ECO:0007669"/>
    <property type="project" value="UniProtKB-KW"/>
</dbReference>
<evidence type="ECO:0000256" key="4">
    <source>
        <dbReference type="ARBA" id="ARBA00023136"/>
    </source>
</evidence>
<feature type="transmembrane region" description="Helical" evidence="5">
    <location>
        <begin position="321"/>
        <end position="342"/>
    </location>
</feature>
<reference evidence="7 8" key="1">
    <citation type="journal article" date="2019" name="Antonie Van Leeuwenhoek">
        <title>Description of 'Ca. Methylobacter oryzae' KRF1, a novel species from the environmentally important Methylobacter clade 2.</title>
        <authorList>
            <person name="Khatri K."/>
            <person name="Mohite J.A."/>
            <person name="Pandit P.S."/>
            <person name="Bahulikar R."/>
            <person name="Rahalkar M.C."/>
        </authorList>
    </citation>
    <scope>NUCLEOTIDE SEQUENCE [LARGE SCALE GENOMIC DNA]</scope>
    <source>
        <strain evidence="7 8">KRF1</strain>
    </source>
</reference>
<dbReference type="PANTHER" id="PTHR37422:SF23">
    <property type="entry name" value="TEICHURONIC ACID BIOSYNTHESIS PROTEIN TUAE"/>
    <property type="match status" value="1"/>
</dbReference>